<dbReference type="Proteomes" id="UP001634393">
    <property type="component" value="Unassembled WGS sequence"/>
</dbReference>
<keyword evidence="10" id="KW-1185">Reference proteome</keyword>
<organism evidence="9 10">
    <name type="scientific">Penstemon smallii</name>
    <dbReference type="NCBI Taxonomy" id="265156"/>
    <lineage>
        <taxon>Eukaryota</taxon>
        <taxon>Viridiplantae</taxon>
        <taxon>Streptophyta</taxon>
        <taxon>Embryophyta</taxon>
        <taxon>Tracheophyta</taxon>
        <taxon>Spermatophyta</taxon>
        <taxon>Magnoliopsida</taxon>
        <taxon>eudicotyledons</taxon>
        <taxon>Gunneridae</taxon>
        <taxon>Pentapetalae</taxon>
        <taxon>asterids</taxon>
        <taxon>lamiids</taxon>
        <taxon>Lamiales</taxon>
        <taxon>Plantaginaceae</taxon>
        <taxon>Cheloneae</taxon>
        <taxon>Penstemon</taxon>
    </lineage>
</organism>
<evidence type="ECO:0000313" key="9">
    <source>
        <dbReference type="EMBL" id="KAL3840963.1"/>
    </source>
</evidence>
<dbReference type="AlphaFoldDB" id="A0ABD3TY94"/>
<comment type="subcellular location">
    <subcellularLocation>
        <location evidence="1">Secreted</location>
        <location evidence="1">Cell wall</location>
    </subcellularLocation>
</comment>
<proteinExistence type="inferred from homology"/>
<keyword evidence="5 8" id="KW-0378">Hydrolase</keyword>
<evidence type="ECO:0000256" key="3">
    <source>
        <dbReference type="ARBA" id="ARBA00022512"/>
    </source>
</evidence>
<comment type="caution">
    <text evidence="9">The sequence shown here is derived from an EMBL/GenBank/DDBJ whole genome shotgun (WGS) entry which is preliminary data.</text>
</comment>
<evidence type="ECO:0008006" key="11">
    <source>
        <dbReference type="Google" id="ProtNLM"/>
    </source>
</evidence>
<dbReference type="EMBL" id="JBJXBP010000003">
    <property type="protein sequence ID" value="KAL3840963.1"/>
    <property type="molecule type" value="Genomic_DNA"/>
</dbReference>
<dbReference type="Pfam" id="PF00295">
    <property type="entry name" value="Glyco_hydro_28"/>
    <property type="match status" value="3"/>
</dbReference>
<sequence>MVSNVNVAHQYLNQQTTHNVITFGAVGNGKVDDSKAFQSAWKAACYGGSNIASSTIIIPFGKTFLLSPILFEGPCTSRSITVEILGTIIAPPKSAWRDKGVGQWLRFHGVNGLNVYGSGSGHIDGRGQSWWGNGGSGFAKNISFTNINFIKSDNPVIIDQLYCPHTECRDKASAVKISDVKYIGLRGTSVSKKNSIEFRCSRAAPCSNIVLNDIDIKPALPNISDSAQCINAHGIARACAHPVAFKSAWKAACTSKLNSMKITVPGGKTFLLSPVGFEGPCNSSSITFEILGNITAPKRSAWRKKGVDEWLYFHQVDGLTVVGNGQGLIDGRGYSWWKHALRFSHCNKLHVSGLKHINSQKNHVSIRKNGHNDKVEAIQVNNCTFNRSDNGVRIKTWQGGSGFARKISFSQITFIETDNPVIINQYYCPHKQCANKTSAVQVSDVTYKDLHGTTTCKNATINFSCSKTVPCTNIVVDDVNIKPVNPKNSTSAYCINAYGQAHGSSPSVNCLMNHHSPRQNMDIYQY</sequence>
<name>A0ABD3TY94_9LAMI</name>
<evidence type="ECO:0000256" key="4">
    <source>
        <dbReference type="ARBA" id="ARBA00022525"/>
    </source>
</evidence>
<evidence type="ECO:0000256" key="8">
    <source>
        <dbReference type="RuleBase" id="RU361169"/>
    </source>
</evidence>
<gene>
    <name evidence="9" type="ORF">ACJIZ3_025554</name>
</gene>
<dbReference type="PANTHER" id="PTHR31375">
    <property type="match status" value="1"/>
</dbReference>
<evidence type="ECO:0000256" key="1">
    <source>
        <dbReference type="ARBA" id="ARBA00004191"/>
    </source>
</evidence>
<dbReference type="SUPFAM" id="SSF51126">
    <property type="entry name" value="Pectin lyase-like"/>
    <property type="match status" value="2"/>
</dbReference>
<keyword evidence="3" id="KW-0134">Cell wall</keyword>
<dbReference type="InterPro" id="IPR011050">
    <property type="entry name" value="Pectin_lyase_fold/virulence"/>
</dbReference>
<evidence type="ECO:0000313" key="10">
    <source>
        <dbReference type="Proteomes" id="UP001634393"/>
    </source>
</evidence>
<dbReference type="GO" id="GO:0071555">
    <property type="term" value="P:cell wall organization"/>
    <property type="evidence" value="ECO:0007669"/>
    <property type="project" value="UniProtKB-KW"/>
</dbReference>
<evidence type="ECO:0000256" key="2">
    <source>
        <dbReference type="ARBA" id="ARBA00008834"/>
    </source>
</evidence>
<keyword evidence="6 8" id="KW-0326">Glycosidase</keyword>
<evidence type="ECO:0000256" key="6">
    <source>
        <dbReference type="ARBA" id="ARBA00023295"/>
    </source>
</evidence>
<keyword evidence="7" id="KW-0961">Cell wall biogenesis/degradation</keyword>
<evidence type="ECO:0000256" key="5">
    <source>
        <dbReference type="ARBA" id="ARBA00022801"/>
    </source>
</evidence>
<accession>A0ABD3TY94</accession>
<keyword evidence="4" id="KW-0964">Secreted</keyword>
<protein>
    <recommendedName>
        <fullName evidence="11">Polygalacturonase</fullName>
    </recommendedName>
</protein>
<comment type="similarity">
    <text evidence="2 8">Belongs to the glycosyl hydrolase 28 family.</text>
</comment>
<dbReference type="InterPro" id="IPR012334">
    <property type="entry name" value="Pectin_lyas_fold"/>
</dbReference>
<dbReference type="Gene3D" id="2.160.20.10">
    <property type="entry name" value="Single-stranded right-handed beta-helix, Pectin lyase-like"/>
    <property type="match status" value="4"/>
</dbReference>
<evidence type="ECO:0000256" key="7">
    <source>
        <dbReference type="ARBA" id="ARBA00023316"/>
    </source>
</evidence>
<reference evidence="9 10" key="1">
    <citation type="submission" date="2024-12" db="EMBL/GenBank/DDBJ databases">
        <title>The unique morphological basis and parallel evolutionary history of personate flowers in Penstemon.</title>
        <authorList>
            <person name="Depatie T.H."/>
            <person name="Wessinger C.A."/>
        </authorList>
    </citation>
    <scope>NUCLEOTIDE SEQUENCE [LARGE SCALE GENOMIC DNA]</scope>
    <source>
        <strain evidence="9">WTNN_2</strain>
        <tissue evidence="9">Leaf</tissue>
    </source>
</reference>
<dbReference type="GO" id="GO:0016798">
    <property type="term" value="F:hydrolase activity, acting on glycosyl bonds"/>
    <property type="evidence" value="ECO:0007669"/>
    <property type="project" value="UniProtKB-KW"/>
</dbReference>
<dbReference type="InterPro" id="IPR000743">
    <property type="entry name" value="Glyco_hydro_28"/>
</dbReference>